<dbReference type="Pfam" id="PF04547">
    <property type="entry name" value="Anoctamin"/>
    <property type="match status" value="1"/>
</dbReference>
<organism evidence="6 7">
    <name type="scientific">Perkinsus olseni</name>
    <name type="common">Perkinsus atlanticus</name>
    <dbReference type="NCBI Taxonomy" id="32597"/>
    <lineage>
        <taxon>Eukaryota</taxon>
        <taxon>Sar</taxon>
        <taxon>Alveolata</taxon>
        <taxon>Perkinsozoa</taxon>
        <taxon>Perkinsea</taxon>
        <taxon>Perkinsida</taxon>
        <taxon>Perkinsidae</taxon>
        <taxon>Perkinsus</taxon>
    </lineage>
</organism>
<dbReference type="PANTHER" id="PTHR12308:SF73">
    <property type="entry name" value="ANOCTAMIN"/>
    <property type="match status" value="1"/>
</dbReference>
<feature type="domain" description="Anoctamin transmembrane" evidence="5">
    <location>
        <begin position="20"/>
        <end position="164"/>
    </location>
</feature>
<protein>
    <recommendedName>
        <fullName evidence="5">Anoctamin transmembrane domain-containing protein</fullName>
    </recommendedName>
</protein>
<reference evidence="6 7" key="1">
    <citation type="submission" date="2020-04" db="EMBL/GenBank/DDBJ databases">
        <title>Perkinsus olseni comparative genomics.</title>
        <authorList>
            <person name="Bogema D.R."/>
        </authorList>
    </citation>
    <scope>NUCLEOTIDE SEQUENCE [LARGE SCALE GENOMIC DNA]</scope>
    <source>
        <strain evidence="6">ATCC PRA-205</strain>
    </source>
</reference>
<keyword evidence="4" id="KW-0472">Membrane</keyword>
<dbReference type="PANTHER" id="PTHR12308">
    <property type="entry name" value="ANOCTAMIN"/>
    <property type="match status" value="1"/>
</dbReference>
<dbReference type="Proteomes" id="UP000574390">
    <property type="component" value="Unassembled WGS sequence"/>
</dbReference>
<sequence length="226" mass="25301">MITLTGFIASWRSHWVSVRPDQGSLASFITGATTSLQMALFSRIGTYLARRFNEWENYQTKRAFNNHLIYKTFVFEFVNRFNVYFYIAFVKASIEGCVEKVELPGGGSELISVDADSTDRNCLHELSSQLQTILLIEIAKNVIELAKPMIMHKIASYKREREYAEDKTSGDCGGGGVDDIMMVNPDTGQATISVFVQEALDKPSYGTLEIDGMMTIGAYPLYEGVQ</sequence>
<evidence type="ECO:0000256" key="3">
    <source>
        <dbReference type="ARBA" id="ARBA00022989"/>
    </source>
</evidence>
<dbReference type="EMBL" id="JABANM010034453">
    <property type="protein sequence ID" value="KAF4699596.1"/>
    <property type="molecule type" value="Genomic_DNA"/>
</dbReference>
<evidence type="ECO:0000256" key="4">
    <source>
        <dbReference type="ARBA" id="ARBA00023136"/>
    </source>
</evidence>
<evidence type="ECO:0000259" key="5">
    <source>
        <dbReference type="Pfam" id="PF04547"/>
    </source>
</evidence>
<evidence type="ECO:0000313" key="7">
    <source>
        <dbReference type="Proteomes" id="UP000574390"/>
    </source>
</evidence>
<dbReference type="GO" id="GO:0016020">
    <property type="term" value="C:membrane"/>
    <property type="evidence" value="ECO:0007669"/>
    <property type="project" value="UniProtKB-SubCell"/>
</dbReference>
<evidence type="ECO:0000313" key="6">
    <source>
        <dbReference type="EMBL" id="KAF4699596.1"/>
    </source>
</evidence>
<dbReference type="GO" id="GO:0005254">
    <property type="term" value="F:chloride channel activity"/>
    <property type="evidence" value="ECO:0007669"/>
    <property type="project" value="TreeGrafter"/>
</dbReference>
<feature type="non-terminal residue" evidence="6">
    <location>
        <position position="1"/>
    </location>
</feature>
<evidence type="ECO:0000256" key="1">
    <source>
        <dbReference type="ARBA" id="ARBA00004141"/>
    </source>
</evidence>
<keyword evidence="3" id="KW-1133">Transmembrane helix</keyword>
<gene>
    <name evidence="6" type="ORF">FOZ62_011491</name>
</gene>
<name>A0A7J6PV49_PEROL</name>
<dbReference type="AlphaFoldDB" id="A0A7J6PV49"/>
<dbReference type="InterPro" id="IPR049452">
    <property type="entry name" value="Anoctamin_TM"/>
</dbReference>
<dbReference type="InterPro" id="IPR007632">
    <property type="entry name" value="Anoctamin"/>
</dbReference>
<evidence type="ECO:0000256" key="2">
    <source>
        <dbReference type="ARBA" id="ARBA00022692"/>
    </source>
</evidence>
<accession>A0A7J6PV49</accession>
<comment type="caution">
    <text evidence="6">The sequence shown here is derived from an EMBL/GenBank/DDBJ whole genome shotgun (WGS) entry which is preliminary data.</text>
</comment>
<keyword evidence="2" id="KW-0812">Transmembrane</keyword>
<comment type="subcellular location">
    <subcellularLocation>
        <location evidence="1">Membrane</location>
        <topology evidence="1">Multi-pass membrane protein</topology>
    </subcellularLocation>
</comment>
<proteinExistence type="predicted"/>